<dbReference type="InterPro" id="IPR051248">
    <property type="entry name" value="UPF0507/Ank_repeat_27"/>
</dbReference>
<comment type="caution">
    <text evidence="3">The sequence shown here is derived from an EMBL/GenBank/DDBJ whole genome shotgun (WGS) entry which is preliminary data.</text>
</comment>
<dbReference type="PROSITE" id="PS51205">
    <property type="entry name" value="VPS9"/>
    <property type="match status" value="1"/>
</dbReference>
<dbReference type="SUPFAM" id="SSF109993">
    <property type="entry name" value="VPS9 domain"/>
    <property type="match status" value="1"/>
</dbReference>
<dbReference type="GO" id="GO:0097422">
    <property type="term" value="C:tubular endosome"/>
    <property type="evidence" value="ECO:0007669"/>
    <property type="project" value="TreeGrafter"/>
</dbReference>
<evidence type="ECO:0000313" key="4">
    <source>
        <dbReference type="Proteomes" id="UP000299102"/>
    </source>
</evidence>
<dbReference type="SUPFAM" id="SSF48403">
    <property type="entry name" value="Ankyrin repeat"/>
    <property type="match status" value="2"/>
</dbReference>
<dbReference type="PROSITE" id="PS50297">
    <property type="entry name" value="ANK_REP_REGION"/>
    <property type="match status" value="6"/>
</dbReference>
<sequence>MDDNYDENLSENPFFVELTNEFASLYQHCISESWIICVPRVGSLTTRVFTVEDFCAHILVPNEELPETHYSTLTEKQVTVVNKVITVELTKGLPLQSHILFEETFYTDDLIKYKVWCIEIPLEPTPIRSGNAISKEYLASINDCIDFLWTQSAGRQVLDLIEQSVKIFKKKNNTLPTAIAPLRDAVSELYTQCLQITLQNRRLREKSKACKQILENIKLAVECYMQHLLYDTIFKPICTCASYEDSHLNKAIRNLSDIQLRDLDIKKDLYHAVPKAKQLLSEINNYNTVLEKVVCIKKALNTINKYDNKDNLIILTADDMLPIFVFLIIKSNLPNWYSQLTYMKEFRFSGVSKGDGDECAFLITTLEAVIQHIQSGALVGPPNPESYYYESDLTEDNLQEAKRKNSIAESLSTSESNVGEETLEHVFDLIRASHIDQLRTILERNQKNITLIQENSEMFDLLLDNDNFIDNYDSETGTDLCHPLCNCVKCHRTISRNLLKTSPTVMSRDGHGLTPLHTACIHGKASVVELLLEMGAEIDATDLNENTPLHHAASKGHQNALLLLLHSGANISCKNIDKNTPLHLSVNNGHISCVKALIYFSESSKHQLNVNCRNENGDTPLHLASKWGYEGISKLLIENGAEPSFQNKKLKTAFDYAHNLRILQVLKSCTPSLYEYIHISSSEFKELNCKSDRFVKAKLQAIRNKELNNCNIPKSLENLKQVERVLKAITYGDVKLACFYMNINYSAYAHKNNVSKMSPRVCHPLCECQLCKRKSDTCSLEFDVNSCDTNGHTALHFAAQYGLDVLCDILILNKANIECINKNGETPLHMAATKNQIKVLRVLIEYGANINAVDVVGNTALHNASQMGNIGAVKIILSYNPNISILNGSEKSALDIAKSKVYLTIIDLMEKYIDKNSIND</sequence>
<dbReference type="GO" id="GO:0005085">
    <property type="term" value="F:guanyl-nucleotide exchange factor activity"/>
    <property type="evidence" value="ECO:0007669"/>
    <property type="project" value="TreeGrafter"/>
</dbReference>
<accession>A0A4C1XQE0</accession>
<feature type="repeat" description="ANK" evidence="1">
    <location>
        <begin position="544"/>
        <end position="576"/>
    </location>
</feature>
<keyword evidence="4" id="KW-1185">Reference proteome</keyword>
<evidence type="ECO:0000259" key="2">
    <source>
        <dbReference type="PROSITE" id="PS51205"/>
    </source>
</evidence>
<dbReference type="PROSITE" id="PS50088">
    <property type="entry name" value="ANK_REPEAT"/>
    <property type="match status" value="7"/>
</dbReference>
<dbReference type="GO" id="GO:0048812">
    <property type="term" value="P:neuron projection morphogenesis"/>
    <property type="evidence" value="ECO:0007669"/>
    <property type="project" value="TreeGrafter"/>
</dbReference>
<feature type="repeat" description="ANK" evidence="1">
    <location>
        <begin position="823"/>
        <end position="855"/>
    </location>
</feature>
<dbReference type="OrthoDB" id="411646at2759"/>
<dbReference type="InterPro" id="IPR037191">
    <property type="entry name" value="VPS9_dom_sf"/>
</dbReference>
<dbReference type="STRING" id="151549.A0A4C1XQE0"/>
<feature type="repeat" description="ANK" evidence="1">
    <location>
        <begin position="790"/>
        <end position="822"/>
    </location>
</feature>
<feature type="repeat" description="ANK" evidence="1">
    <location>
        <begin position="577"/>
        <end position="598"/>
    </location>
</feature>
<dbReference type="GO" id="GO:0045022">
    <property type="term" value="P:early endosome to late endosome transport"/>
    <property type="evidence" value="ECO:0007669"/>
    <property type="project" value="TreeGrafter"/>
</dbReference>
<dbReference type="GO" id="GO:0000149">
    <property type="term" value="F:SNARE binding"/>
    <property type="evidence" value="ECO:0007669"/>
    <property type="project" value="TreeGrafter"/>
</dbReference>
<dbReference type="GO" id="GO:0005769">
    <property type="term" value="C:early endosome"/>
    <property type="evidence" value="ECO:0007669"/>
    <property type="project" value="TreeGrafter"/>
</dbReference>
<dbReference type="GO" id="GO:0005770">
    <property type="term" value="C:late endosome"/>
    <property type="evidence" value="ECO:0007669"/>
    <property type="project" value="TreeGrafter"/>
</dbReference>
<feature type="domain" description="VPS9" evidence="2">
    <location>
        <begin position="242"/>
        <end position="382"/>
    </location>
</feature>
<dbReference type="Gene3D" id="1.20.1050.80">
    <property type="entry name" value="VPS9 domain"/>
    <property type="match status" value="1"/>
</dbReference>
<dbReference type="Pfam" id="PF12796">
    <property type="entry name" value="Ank_2"/>
    <property type="match status" value="2"/>
</dbReference>
<proteinExistence type="predicted"/>
<dbReference type="CDD" id="cd22885">
    <property type="entry name" value="ANKRD27_zf1"/>
    <property type="match status" value="1"/>
</dbReference>
<organism evidence="3 4">
    <name type="scientific">Eumeta variegata</name>
    <name type="common">Bagworm moth</name>
    <name type="synonym">Eumeta japonica</name>
    <dbReference type="NCBI Taxonomy" id="151549"/>
    <lineage>
        <taxon>Eukaryota</taxon>
        <taxon>Metazoa</taxon>
        <taxon>Ecdysozoa</taxon>
        <taxon>Arthropoda</taxon>
        <taxon>Hexapoda</taxon>
        <taxon>Insecta</taxon>
        <taxon>Pterygota</taxon>
        <taxon>Neoptera</taxon>
        <taxon>Endopterygota</taxon>
        <taxon>Lepidoptera</taxon>
        <taxon>Glossata</taxon>
        <taxon>Ditrysia</taxon>
        <taxon>Tineoidea</taxon>
        <taxon>Psychidae</taxon>
        <taxon>Oiketicinae</taxon>
        <taxon>Eumeta</taxon>
    </lineage>
</organism>
<dbReference type="Pfam" id="PF00023">
    <property type="entry name" value="Ank"/>
    <property type="match status" value="2"/>
</dbReference>
<keyword evidence="1" id="KW-0040">ANK repeat</keyword>
<dbReference type="InterPro" id="IPR036770">
    <property type="entry name" value="Ankyrin_rpt-contain_sf"/>
</dbReference>
<dbReference type="AlphaFoldDB" id="A0A4C1XQE0"/>
<dbReference type="GO" id="GO:0030133">
    <property type="term" value="C:transport vesicle"/>
    <property type="evidence" value="ECO:0007669"/>
    <property type="project" value="TreeGrafter"/>
</dbReference>
<dbReference type="Pfam" id="PF02204">
    <property type="entry name" value="VPS9"/>
    <property type="match status" value="1"/>
</dbReference>
<gene>
    <name evidence="3" type="primary">ANKRD27</name>
    <name evidence="3" type="ORF">EVAR_50009_1</name>
</gene>
<evidence type="ECO:0000256" key="1">
    <source>
        <dbReference type="PROSITE-ProRule" id="PRU00023"/>
    </source>
</evidence>
<dbReference type="PANTHER" id="PTHR24170">
    <property type="entry name" value="ANKYRIN REPEAT DOMAIN-CONTAINING PROTEIN 27"/>
    <property type="match status" value="1"/>
</dbReference>
<feature type="repeat" description="ANK" evidence="1">
    <location>
        <begin position="856"/>
        <end position="888"/>
    </location>
</feature>
<evidence type="ECO:0000313" key="3">
    <source>
        <dbReference type="EMBL" id="GBP65202.1"/>
    </source>
</evidence>
<feature type="repeat" description="ANK" evidence="1">
    <location>
        <begin position="616"/>
        <end position="648"/>
    </location>
</feature>
<dbReference type="SMART" id="SM00248">
    <property type="entry name" value="ANK"/>
    <property type="match status" value="7"/>
</dbReference>
<name>A0A4C1XQE0_EUMVA</name>
<dbReference type="GO" id="GO:0043005">
    <property type="term" value="C:neuron projection"/>
    <property type="evidence" value="ECO:0007669"/>
    <property type="project" value="TreeGrafter"/>
</dbReference>
<reference evidence="3 4" key="1">
    <citation type="journal article" date="2019" name="Commun. Biol.">
        <title>The bagworm genome reveals a unique fibroin gene that provides high tensile strength.</title>
        <authorList>
            <person name="Kono N."/>
            <person name="Nakamura H."/>
            <person name="Ohtoshi R."/>
            <person name="Tomita M."/>
            <person name="Numata K."/>
            <person name="Arakawa K."/>
        </authorList>
    </citation>
    <scope>NUCLEOTIDE SEQUENCE [LARGE SCALE GENOMIC DNA]</scope>
</reference>
<dbReference type="PANTHER" id="PTHR24170:SF2">
    <property type="entry name" value="ANKYRIN REPEAT DOMAIN-CONTAINING PROTEIN 27"/>
    <property type="match status" value="1"/>
</dbReference>
<dbReference type="Gene3D" id="1.25.40.20">
    <property type="entry name" value="Ankyrin repeat-containing domain"/>
    <property type="match status" value="4"/>
</dbReference>
<dbReference type="GO" id="GO:0005886">
    <property type="term" value="C:plasma membrane"/>
    <property type="evidence" value="ECO:0007669"/>
    <property type="project" value="TreeGrafter"/>
</dbReference>
<dbReference type="InterPro" id="IPR002110">
    <property type="entry name" value="Ankyrin_rpt"/>
</dbReference>
<dbReference type="EMBL" id="BGZK01000922">
    <property type="protein sequence ID" value="GBP65202.1"/>
    <property type="molecule type" value="Genomic_DNA"/>
</dbReference>
<dbReference type="Proteomes" id="UP000299102">
    <property type="component" value="Unassembled WGS sequence"/>
</dbReference>
<protein>
    <submittedName>
        <fullName evidence="3">Ankyrin repeat domain-containing protein 27</fullName>
    </submittedName>
</protein>
<dbReference type="PRINTS" id="PR01415">
    <property type="entry name" value="ANKYRIN"/>
</dbReference>
<feature type="repeat" description="ANK" evidence="1">
    <location>
        <begin position="511"/>
        <end position="543"/>
    </location>
</feature>
<dbReference type="InterPro" id="IPR003123">
    <property type="entry name" value="VPS9"/>
</dbReference>